<dbReference type="EMBL" id="VIGC01000007">
    <property type="protein sequence ID" value="TQE96596.1"/>
    <property type="molecule type" value="Genomic_DNA"/>
</dbReference>
<accession>A0A540VIJ2</accession>
<dbReference type="Gene3D" id="2.60.120.560">
    <property type="entry name" value="Exo-inulinase, domain 1"/>
    <property type="match status" value="1"/>
</dbReference>
<evidence type="ECO:0008006" key="5">
    <source>
        <dbReference type="Google" id="ProtNLM"/>
    </source>
</evidence>
<evidence type="ECO:0000313" key="3">
    <source>
        <dbReference type="EMBL" id="TQE96596.1"/>
    </source>
</evidence>
<gene>
    <name evidence="3" type="ORF">FKZ61_06805</name>
</gene>
<dbReference type="InParanoid" id="A0A540VIJ2"/>
<dbReference type="OrthoDB" id="163571at2"/>
<proteinExistence type="predicted"/>
<dbReference type="RefSeq" id="WP_141609338.1">
    <property type="nucleotide sequence ID" value="NZ_VIGC02000007.1"/>
</dbReference>
<organism evidence="3 4">
    <name type="scientific">Litorilinea aerophila</name>
    <dbReference type="NCBI Taxonomy" id="1204385"/>
    <lineage>
        <taxon>Bacteria</taxon>
        <taxon>Bacillati</taxon>
        <taxon>Chloroflexota</taxon>
        <taxon>Caldilineae</taxon>
        <taxon>Caldilineales</taxon>
        <taxon>Caldilineaceae</taxon>
        <taxon>Litorilinea</taxon>
    </lineage>
</organism>
<evidence type="ECO:0000256" key="1">
    <source>
        <dbReference type="SAM" id="MobiDB-lite"/>
    </source>
</evidence>
<keyword evidence="2" id="KW-1133">Transmembrane helix</keyword>
<feature type="region of interest" description="Disordered" evidence="1">
    <location>
        <begin position="1"/>
        <end position="26"/>
    </location>
</feature>
<dbReference type="AlphaFoldDB" id="A0A540VIJ2"/>
<reference evidence="3 4" key="1">
    <citation type="submission" date="2019-06" db="EMBL/GenBank/DDBJ databases">
        <title>Genome sequence of Litorilinea aerophila BAA-2444.</title>
        <authorList>
            <person name="Maclea K.S."/>
            <person name="Maurais E.G."/>
            <person name="Iannazzi L.C."/>
        </authorList>
    </citation>
    <scope>NUCLEOTIDE SEQUENCE [LARGE SCALE GENOMIC DNA]</scope>
    <source>
        <strain evidence="3 4">ATCC BAA-2444</strain>
    </source>
</reference>
<dbReference type="Proteomes" id="UP000317371">
    <property type="component" value="Unassembled WGS sequence"/>
</dbReference>
<evidence type="ECO:0000313" key="4">
    <source>
        <dbReference type="Proteomes" id="UP000317371"/>
    </source>
</evidence>
<comment type="caution">
    <text evidence="3">The sequence shown here is derived from an EMBL/GenBank/DDBJ whole genome shotgun (WGS) entry which is preliminary data.</text>
</comment>
<feature type="transmembrane region" description="Helical" evidence="2">
    <location>
        <begin position="63"/>
        <end position="85"/>
    </location>
</feature>
<feature type="compositionally biased region" description="Basic and acidic residues" evidence="1">
    <location>
        <begin position="9"/>
        <end position="26"/>
    </location>
</feature>
<keyword evidence="2" id="KW-0812">Transmembrane</keyword>
<protein>
    <recommendedName>
        <fullName evidence="5">LamG domain-containing protein</fullName>
    </recommendedName>
</protein>
<name>A0A540VIJ2_9CHLR</name>
<keyword evidence="2" id="KW-0472">Membrane</keyword>
<evidence type="ECO:0000256" key="2">
    <source>
        <dbReference type="SAM" id="Phobius"/>
    </source>
</evidence>
<sequence length="307" mass="33585">MPKASALPEGHDALPGDDRLDGLPVDEERARKRMAVGLAPYRPTAKARPQRPPDSSSLADWAWFPPVLLVGAVLAISLLLGARLLQRSPGDWLQNRSSGAALVVPAPSYRLVVAEDFSRAPARLADGVMPDQWEMALLPDEARYRLRVWPGHLAWSLVGYRPDVPYRVQASMTVDPTTPWGMAGLLVRHQSEEDFYLFVVDGQGRFQVQRQQEGVLATVAAWETAPSLNRAGTANTLMVEDDGQALRFYGNMILLSEIREMDLPPGGVGLVAGVGETQPGDQPEPPYAAVSVDWFQLYQAVESGQPQ</sequence>
<keyword evidence="4" id="KW-1185">Reference proteome</keyword>